<feature type="region of interest" description="Disordered" evidence="1">
    <location>
        <begin position="1"/>
        <end position="20"/>
    </location>
</feature>
<gene>
    <name evidence="2" type="ORF">PSON_ATCC_30995.1.T0050589</name>
</gene>
<dbReference type="EMBL" id="CAJJDN010000005">
    <property type="protein sequence ID" value="CAD8051466.1"/>
    <property type="molecule type" value="Genomic_DNA"/>
</dbReference>
<comment type="caution">
    <text evidence="2">The sequence shown here is derived from an EMBL/GenBank/DDBJ whole genome shotgun (WGS) entry which is preliminary data.</text>
</comment>
<evidence type="ECO:0000313" key="2">
    <source>
        <dbReference type="EMBL" id="CAD8051466.1"/>
    </source>
</evidence>
<reference evidence="2" key="1">
    <citation type="submission" date="2021-01" db="EMBL/GenBank/DDBJ databases">
        <authorList>
            <consortium name="Genoscope - CEA"/>
            <person name="William W."/>
        </authorList>
    </citation>
    <scope>NUCLEOTIDE SEQUENCE</scope>
</reference>
<name>A0A8S1KEI2_9CILI</name>
<dbReference type="Proteomes" id="UP000692954">
    <property type="component" value="Unassembled WGS sequence"/>
</dbReference>
<sequence length="351" mass="41903">MKRRSIEVSSQPGSPKRKLSQMSIHDFPNLELLCQNYEDEQLGQMLTESIIVSKFICGQIIQKANRIIQENNIMNQLIPFGCNWTEQFINMIIIDQIEDINQIDFNEDEIEPQPCRIEHWRRMIGQVLNSKRILIENRSFRRESKLQTTMIPRVEIERFDTQPVKMGDLDDDLDFDTEIESMRQAKARQIFNQQQKQTQDLIKKQEYQEMNRQLKRLNVDSKCINQLTQPNTLTILKEESLFRNHLMLNVIQKLIKISKKKEYYLKLKTSFLIIKNNQNPLIIIKRKPLNNVILLLYLIVLAHPKLILFNYKKELLSLKVQMKKEMIVNILQLKSKILEIYKKLYLKYIQK</sequence>
<evidence type="ECO:0000313" key="3">
    <source>
        <dbReference type="Proteomes" id="UP000692954"/>
    </source>
</evidence>
<keyword evidence="3" id="KW-1185">Reference proteome</keyword>
<evidence type="ECO:0000256" key="1">
    <source>
        <dbReference type="SAM" id="MobiDB-lite"/>
    </source>
</evidence>
<proteinExistence type="predicted"/>
<accession>A0A8S1KEI2</accession>
<dbReference type="AlphaFoldDB" id="A0A8S1KEI2"/>
<organism evidence="2 3">
    <name type="scientific">Paramecium sonneborni</name>
    <dbReference type="NCBI Taxonomy" id="65129"/>
    <lineage>
        <taxon>Eukaryota</taxon>
        <taxon>Sar</taxon>
        <taxon>Alveolata</taxon>
        <taxon>Ciliophora</taxon>
        <taxon>Intramacronucleata</taxon>
        <taxon>Oligohymenophorea</taxon>
        <taxon>Peniculida</taxon>
        <taxon>Parameciidae</taxon>
        <taxon>Paramecium</taxon>
    </lineage>
</organism>
<protein>
    <submittedName>
        <fullName evidence="2">Uncharacterized protein</fullName>
    </submittedName>
</protein>